<reference evidence="1" key="2">
    <citation type="journal article" date="2023" name="IMA Fungus">
        <title>Comparative genomic study of the Penicillium genus elucidates a diverse pangenome and 15 lateral gene transfer events.</title>
        <authorList>
            <person name="Petersen C."/>
            <person name="Sorensen T."/>
            <person name="Nielsen M.R."/>
            <person name="Sondergaard T.E."/>
            <person name="Sorensen J.L."/>
            <person name="Fitzpatrick D.A."/>
            <person name="Frisvad J.C."/>
            <person name="Nielsen K.L."/>
        </authorList>
    </citation>
    <scope>NUCLEOTIDE SEQUENCE</scope>
    <source>
        <strain evidence="1">IBT 20477</strain>
    </source>
</reference>
<evidence type="ECO:0000313" key="1">
    <source>
        <dbReference type="EMBL" id="KAJ5214441.1"/>
    </source>
</evidence>
<protein>
    <submittedName>
        <fullName evidence="1">Uncharacterized protein</fullName>
    </submittedName>
</protein>
<name>A0A9W9N750_9EURO</name>
<sequence length="75" mass="8459">MLISKAVVGVRSFRRVFSVVAIVKLGMKVIDINLPFSEVFSLLSTQRKVKITTILNTVPSAKEVEPKEIRWLEDS</sequence>
<comment type="caution">
    <text evidence="1">The sequence shown here is derived from an EMBL/GenBank/DDBJ whole genome shotgun (WGS) entry which is preliminary data.</text>
</comment>
<reference evidence="1" key="1">
    <citation type="submission" date="2022-11" db="EMBL/GenBank/DDBJ databases">
        <authorList>
            <person name="Petersen C."/>
        </authorList>
    </citation>
    <scope>NUCLEOTIDE SEQUENCE</scope>
    <source>
        <strain evidence="1">IBT 20477</strain>
    </source>
</reference>
<proteinExistence type="predicted"/>
<keyword evidence="2" id="KW-1185">Reference proteome</keyword>
<accession>A0A9W9N750</accession>
<dbReference type="AlphaFoldDB" id="A0A9W9N750"/>
<dbReference type="Proteomes" id="UP001150942">
    <property type="component" value="Unassembled WGS sequence"/>
</dbReference>
<organism evidence="1 2">
    <name type="scientific">Penicillium cf. viridicatum</name>
    <dbReference type="NCBI Taxonomy" id="2972119"/>
    <lineage>
        <taxon>Eukaryota</taxon>
        <taxon>Fungi</taxon>
        <taxon>Dikarya</taxon>
        <taxon>Ascomycota</taxon>
        <taxon>Pezizomycotina</taxon>
        <taxon>Eurotiomycetes</taxon>
        <taxon>Eurotiomycetidae</taxon>
        <taxon>Eurotiales</taxon>
        <taxon>Aspergillaceae</taxon>
        <taxon>Penicillium</taxon>
    </lineage>
</organism>
<gene>
    <name evidence="1" type="ORF">N7449_001610</name>
</gene>
<dbReference type="EMBL" id="JAPQKQ010000001">
    <property type="protein sequence ID" value="KAJ5214441.1"/>
    <property type="molecule type" value="Genomic_DNA"/>
</dbReference>
<evidence type="ECO:0000313" key="2">
    <source>
        <dbReference type="Proteomes" id="UP001150942"/>
    </source>
</evidence>